<name>A0A3Q4HNX4_NEOBR</name>
<dbReference type="SUPFAM" id="SSF56436">
    <property type="entry name" value="C-type lectin-like"/>
    <property type="match status" value="2"/>
</dbReference>
<dbReference type="PROSITE" id="PS50041">
    <property type="entry name" value="C_TYPE_LECTIN_2"/>
    <property type="match status" value="2"/>
</dbReference>
<reference evidence="3" key="2">
    <citation type="submission" date="2025-09" db="UniProtKB">
        <authorList>
            <consortium name="Ensembl"/>
        </authorList>
    </citation>
    <scope>IDENTIFICATION</scope>
</reference>
<feature type="signal peptide" evidence="1">
    <location>
        <begin position="1"/>
        <end position="22"/>
    </location>
</feature>
<feature type="domain" description="C-type lectin" evidence="2">
    <location>
        <begin position="132"/>
        <end position="249"/>
    </location>
</feature>
<dbReference type="Pfam" id="PF00059">
    <property type="entry name" value="Lectin_C"/>
    <property type="match status" value="2"/>
</dbReference>
<dbReference type="OMA" id="KNGRWHD"/>
<keyword evidence="4" id="KW-1185">Reference proteome</keyword>
<dbReference type="InterPro" id="IPR016186">
    <property type="entry name" value="C-type_lectin-like/link_sf"/>
</dbReference>
<evidence type="ECO:0000313" key="4">
    <source>
        <dbReference type="Proteomes" id="UP000261580"/>
    </source>
</evidence>
<dbReference type="SMART" id="SM00034">
    <property type="entry name" value="CLECT"/>
    <property type="match status" value="2"/>
</dbReference>
<dbReference type="PANTHER" id="PTHR45784">
    <property type="entry name" value="C-TYPE LECTIN DOMAIN FAMILY 20 MEMBER A-RELATED"/>
    <property type="match status" value="1"/>
</dbReference>
<feature type="domain" description="C-type lectin" evidence="2">
    <location>
        <begin position="18"/>
        <end position="133"/>
    </location>
</feature>
<keyword evidence="1" id="KW-0732">Signal</keyword>
<evidence type="ECO:0000256" key="1">
    <source>
        <dbReference type="SAM" id="SignalP"/>
    </source>
</evidence>
<dbReference type="GeneTree" id="ENSGT00940000163460"/>
<dbReference type="Gene3D" id="3.10.100.10">
    <property type="entry name" value="Mannose-Binding Protein A, subunit A"/>
    <property type="match status" value="2"/>
</dbReference>
<dbReference type="Ensembl" id="ENSNBRT00000025957.1">
    <property type="protein sequence ID" value="ENSNBRP00000025300.1"/>
    <property type="gene ID" value="ENSNBRG00000019343.1"/>
</dbReference>
<sequence>MRATLRVFFWILLLLSLSKSFCKYVCVNEEKTWDESLSYCRQNYTDLALVSNKQDNDKLMELFPSVNDGVWFGLERNLSDKDKWLWSGGGALTWIFWNTGQPHNQNNENSGFINKNGRWHDAYPGKTRPFFCYRAIVVKQEKTWEEALEYCREHHEDLASVASETEMLLIQKELSKHNTKEVVWIGLRFLFEDWLWVDRQMMDYEAWSQRGKPLCPSTKIKYGALQVKRGTKGVWEAHNCEEKLHFICY</sequence>
<reference evidence="3" key="1">
    <citation type="submission" date="2025-08" db="UniProtKB">
        <authorList>
            <consortium name="Ensembl"/>
        </authorList>
    </citation>
    <scope>IDENTIFICATION</scope>
</reference>
<feature type="chain" id="PRO_5018737809" description="C-type lectin domain-containing protein" evidence="1">
    <location>
        <begin position="23"/>
        <end position="249"/>
    </location>
</feature>
<dbReference type="Proteomes" id="UP000261580">
    <property type="component" value="Unassembled WGS sequence"/>
</dbReference>
<evidence type="ECO:0000259" key="2">
    <source>
        <dbReference type="PROSITE" id="PS50041"/>
    </source>
</evidence>
<dbReference type="STRING" id="32507.ENSNBRP00000025300"/>
<dbReference type="InterPro" id="IPR016187">
    <property type="entry name" value="CTDL_fold"/>
</dbReference>
<accession>A0A3Q4HNX4</accession>
<dbReference type="AlphaFoldDB" id="A0A3Q4HNX4"/>
<evidence type="ECO:0000313" key="3">
    <source>
        <dbReference type="Ensembl" id="ENSNBRP00000025300.1"/>
    </source>
</evidence>
<organism evidence="3 4">
    <name type="scientific">Neolamprologus brichardi</name>
    <name type="common">Fairy cichlid</name>
    <name type="synonym">Lamprologus brichardi</name>
    <dbReference type="NCBI Taxonomy" id="32507"/>
    <lineage>
        <taxon>Eukaryota</taxon>
        <taxon>Metazoa</taxon>
        <taxon>Chordata</taxon>
        <taxon>Craniata</taxon>
        <taxon>Vertebrata</taxon>
        <taxon>Euteleostomi</taxon>
        <taxon>Actinopterygii</taxon>
        <taxon>Neopterygii</taxon>
        <taxon>Teleostei</taxon>
        <taxon>Neoteleostei</taxon>
        <taxon>Acanthomorphata</taxon>
        <taxon>Ovalentaria</taxon>
        <taxon>Cichlomorphae</taxon>
        <taxon>Cichliformes</taxon>
        <taxon>Cichlidae</taxon>
        <taxon>African cichlids</taxon>
        <taxon>Pseudocrenilabrinae</taxon>
        <taxon>Lamprologini</taxon>
        <taxon>Neolamprologus</taxon>
    </lineage>
</organism>
<proteinExistence type="predicted"/>
<dbReference type="InterPro" id="IPR001304">
    <property type="entry name" value="C-type_lectin-like"/>
</dbReference>
<protein>
    <recommendedName>
        <fullName evidence="2">C-type lectin domain-containing protein</fullName>
    </recommendedName>
</protein>
<dbReference type="PANTHER" id="PTHR45784:SF8">
    <property type="entry name" value="C-TYPE MANNOSE RECEPTOR 2-RELATED"/>
    <property type="match status" value="1"/>
</dbReference>